<dbReference type="HOGENOM" id="CLU_119669_0_0_1"/>
<keyword evidence="2" id="KW-1185">Reference proteome</keyword>
<dbReference type="Proteomes" id="UP000054279">
    <property type="component" value="Unassembled WGS sequence"/>
</dbReference>
<organism evidence="1 2">
    <name type="scientific">Sphaerobolus stellatus (strain SS14)</name>
    <dbReference type="NCBI Taxonomy" id="990650"/>
    <lineage>
        <taxon>Eukaryota</taxon>
        <taxon>Fungi</taxon>
        <taxon>Dikarya</taxon>
        <taxon>Basidiomycota</taxon>
        <taxon>Agaricomycotina</taxon>
        <taxon>Agaricomycetes</taxon>
        <taxon>Phallomycetidae</taxon>
        <taxon>Geastrales</taxon>
        <taxon>Sphaerobolaceae</taxon>
        <taxon>Sphaerobolus</taxon>
    </lineage>
</organism>
<dbReference type="AlphaFoldDB" id="A0A0C9VTV8"/>
<dbReference type="EMBL" id="KN837135">
    <property type="protein sequence ID" value="KIJ41601.1"/>
    <property type="molecule type" value="Genomic_DNA"/>
</dbReference>
<gene>
    <name evidence="1" type="ORF">M422DRAFT_31643</name>
</gene>
<reference evidence="1 2" key="1">
    <citation type="submission" date="2014-06" db="EMBL/GenBank/DDBJ databases">
        <title>Evolutionary Origins and Diversification of the Mycorrhizal Mutualists.</title>
        <authorList>
            <consortium name="DOE Joint Genome Institute"/>
            <consortium name="Mycorrhizal Genomics Consortium"/>
            <person name="Kohler A."/>
            <person name="Kuo A."/>
            <person name="Nagy L.G."/>
            <person name="Floudas D."/>
            <person name="Copeland A."/>
            <person name="Barry K.W."/>
            <person name="Cichocki N."/>
            <person name="Veneault-Fourrey C."/>
            <person name="LaButti K."/>
            <person name="Lindquist E.A."/>
            <person name="Lipzen A."/>
            <person name="Lundell T."/>
            <person name="Morin E."/>
            <person name="Murat C."/>
            <person name="Riley R."/>
            <person name="Ohm R."/>
            <person name="Sun H."/>
            <person name="Tunlid A."/>
            <person name="Henrissat B."/>
            <person name="Grigoriev I.V."/>
            <person name="Hibbett D.S."/>
            <person name="Martin F."/>
        </authorList>
    </citation>
    <scope>NUCLEOTIDE SEQUENCE [LARGE SCALE GENOMIC DNA]</scope>
    <source>
        <strain evidence="1 2">SS14</strain>
    </source>
</reference>
<sequence length="164" mass="19056">MPPSQADKAKAIKAKIKKAKKAIDDAYAPWTNLGSIILHGPKWHSEPVPHAWISPWVTRTTVATLTRPTKEPEEKLCTLTKHEKLRIWTRYKLPAFFNLLDFSSFQDGHLWNLATIHDIHGDFSCVERKYCCQANPRHNLKDFPDAEYVLWLIQPYYHPRRSAP</sequence>
<name>A0A0C9VTV8_SPHS4</name>
<accession>A0A0C9VTV8</accession>
<proteinExistence type="predicted"/>
<evidence type="ECO:0000313" key="2">
    <source>
        <dbReference type="Proteomes" id="UP000054279"/>
    </source>
</evidence>
<evidence type="ECO:0000313" key="1">
    <source>
        <dbReference type="EMBL" id="KIJ41601.1"/>
    </source>
</evidence>
<protein>
    <submittedName>
        <fullName evidence="1">Uncharacterized protein</fullName>
    </submittedName>
</protein>